<dbReference type="EMBL" id="GBXM01086517">
    <property type="protein sequence ID" value="JAH22060.1"/>
    <property type="molecule type" value="Transcribed_RNA"/>
</dbReference>
<evidence type="ECO:0000313" key="1">
    <source>
        <dbReference type="EMBL" id="JAH22060.1"/>
    </source>
</evidence>
<sequence length="28" mass="3192">MVLYWRHKVLLVCIASTVAAIYCKLIAL</sequence>
<reference evidence="1" key="1">
    <citation type="submission" date="2014-11" db="EMBL/GenBank/DDBJ databases">
        <authorList>
            <person name="Amaro Gonzalez C."/>
        </authorList>
    </citation>
    <scope>NUCLEOTIDE SEQUENCE</scope>
</reference>
<reference evidence="1" key="2">
    <citation type="journal article" date="2015" name="Fish Shellfish Immunol.">
        <title>Early steps in the European eel (Anguilla anguilla)-Vibrio vulnificus interaction in the gills: Role of the RtxA13 toxin.</title>
        <authorList>
            <person name="Callol A."/>
            <person name="Pajuelo D."/>
            <person name="Ebbesson L."/>
            <person name="Teles M."/>
            <person name="MacKenzie S."/>
            <person name="Amaro C."/>
        </authorList>
    </citation>
    <scope>NUCLEOTIDE SEQUENCE</scope>
</reference>
<dbReference type="AlphaFoldDB" id="A0A0E9R0N9"/>
<protein>
    <submittedName>
        <fullName evidence="1">Uncharacterized protein</fullName>
    </submittedName>
</protein>
<accession>A0A0E9R0N9</accession>
<name>A0A0E9R0N9_ANGAN</name>
<proteinExistence type="predicted"/>
<organism evidence="1">
    <name type="scientific">Anguilla anguilla</name>
    <name type="common">European freshwater eel</name>
    <name type="synonym">Muraena anguilla</name>
    <dbReference type="NCBI Taxonomy" id="7936"/>
    <lineage>
        <taxon>Eukaryota</taxon>
        <taxon>Metazoa</taxon>
        <taxon>Chordata</taxon>
        <taxon>Craniata</taxon>
        <taxon>Vertebrata</taxon>
        <taxon>Euteleostomi</taxon>
        <taxon>Actinopterygii</taxon>
        <taxon>Neopterygii</taxon>
        <taxon>Teleostei</taxon>
        <taxon>Anguilliformes</taxon>
        <taxon>Anguillidae</taxon>
        <taxon>Anguilla</taxon>
    </lineage>
</organism>